<reference evidence="3" key="1">
    <citation type="journal article" date="2017" name="Nat. Microbiol.">
        <title>Global analysis of biosynthetic gene clusters reveals vast potential of secondary metabolite production in Penicillium species.</title>
        <authorList>
            <person name="Nielsen J.C."/>
            <person name="Grijseels S."/>
            <person name="Prigent S."/>
            <person name="Ji B."/>
            <person name="Dainat J."/>
            <person name="Nielsen K.F."/>
            <person name="Frisvad J.C."/>
            <person name="Workman M."/>
            <person name="Nielsen J."/>
        </authorList>
    </citation>
    <scope>NUCLEOTIDE SEQUENCE [LARGE SCALE GENOMIC DNA]</scope>
    <source>
        <strain evidence="3">IBT 11843</strain>
    </source>
</reference>
<gene>
    <name evidence="2" type="ORF">PENDEC_c022G01174</name>
</gene>
<proteinExistence type="predicted"/>
<name>A0A1V6P196_PENDC</name>
<evidence type="ECO:0000313" key="3">
    <source>
        <dbReference type="Proteomes" id="UP000191522"/>
    </source>
</evidence>
<feature type="coiled-coil region" evidence="1">
    <location>
        <begin position="170"/>
        <end position="197"/>
    </location>
</feature>
<dbReference type="AlphaFoldDB" id="A0A1V6P196"/>
<keyword evidence="1" id="KW-0175">Coiled coil</keyword>
<keyword evidence="3" id="KW-1185">Reference proteome</keyword>
<dbReference type="Proteomes" id="UP000191522">
    <property type="component" value="Unassembled WGS sequence"/>
</dbReference>
<accession>A0A1V6P196</accession>
<organism evidence="2 3">
    <name type="scientific">Penicillium decumbens</name>
    <dbReference type="NCBI Taxonomy" id="69771"/>
    <lineage>
        <taxon>Eukaryota</taxon>
        <taxon>Fungi</taxon>
        <taxon>Dikarya</taxon>
        <taxon>Ascomycota</taxon>
        <taxon>Pezizomycotina</taxon>
        <taxon>Eurotiomycetes</taxon>
        <taxon>Eurotiomycetidae</taxon>
        <taxon>Eurotiales</taxon>
        <taxon>Aspergillaceae</taxon>
        <taxon>Penicillium</taxon>
    </lineage>
</organism>
<sequence>MPHINASSLKSGEYDTLPLANTGSLEGFIKYLGILASSPESQFAATVLGEITQQREQIQSQDEELKENKITIKGMFKANQDEISKQQDSALQIESLRATVHEKEIEISEYSRKLGSLQQEMVNLKATCSQEAAKVSQSVKDITTLQNNSKEKDKTIDQMKTAGSKLKLRLSSEQKKSKELEDANASMSTELQAIRDRIQKMEDFTVQCPDIDDDYV</sequence>
<evidence type="ECO:0000313" key="2">
    <source>
        <dbReference type="EMBL" id="OQD70587.1"/>
    </source>
</evidence>
<evidence type="ECO:0000256" key="1">
    <source>
        <dbReference type="SAM" id="Coils"/>
    </source>
</evidence>
<comment type="caution">
    <text evidence="2">The sequence shown here is derived from an EMBL/GenBank/DDBJ whole genome shotgun (WGS) entry which is preliminary data.</text>
</comment>
<dbReference type="EMBL" id="MDYL01000022">
    <property type="protein sequence ID" value="OQD70587.1"/>
    <property type="molecule type" value="Genomic_DNA"/>
</dbReference>
<dbReference type="OrthoDB" id="5421041at2759"/>
<protein>
    <submittedName>
        <fullName evidence="2">Uncharacterized protein</fullName>
    </submittedName>
</protein>
<feature type="coiled-coil region" evidence="1">
    <location>
        <begin position="93"/>
        <end position="127"/>
    </location>
</feature>